<dbReference type="InterPro" id="IPR027417">
    <property type="entry name" value="P-loop_NTPase"/>
</dbReference>
<dbReference type="InterPro" id="IPR041664">
    <property type="entry name" value="AAA_16"/>
</dbReference>
<dbReference type="GO" id="GO:0000160">
    <property type="term" value="P:phosphorelay signal transduction system"/>
    <property type="evidence" value="ECO:0007669"/>
    <property type="project" value="InterPro"/>
</dbReference>
<dbReference type="SUPFAM" id="SSF52540">
    <property type="entry name" value="P-loop containing nucleoside triphosphate hydrolases"/>
    <property type="match status" value="1"/>
</dbReference>
<dbReference type="EMBL" id="BMXL01000005">
    <property type="protein sequence ID" value="GHD21868.1"/>
    <property type="molecule type" value="Genomic_DNA"/>
</dbReference>
<dbReference type="PANTHER" id="PTHR47691">
    <property type="entry name" value="REGULATOR-RELATED"/>
    <property type="match status" value="1"/>
</dbReference>
<feature type="DNA-binding region" description="OmpR/PhoB-type" evidence="3">
    <location>
        <begin position="5"/>
        <end position="106"/>
    </location>
</feature>
<dbReference type="InterPro" id="IPR058852">
    <property type="entry name" value="HTH_77"/>
</dbReference>
<dbReference type="PROSITE" id="PS51755">
    <property type="entry name" value="OMPR_PHOB"/>
    <property type="match status" value="1"/>
</dbReference>
<dbReference type="SUPFAM" id="SSF46894">
    <property type="entry name" value="C-terminal effector domain of the bipartite response regulators"/>
    <property type="match status" value="1"/>
</dbReference>
<evidence type="ECO:0000256" key="2">
    <source>
        <dbReference type="ARBA" id="ARBA00023125"/>
    </source>
</evidence>
<dbReference type="InterPro" id="IPR036388">
    <property type="entry name" value="WH-like_DNA-bd_sf"/>
</dbReference>
<dbReference type="InterPro" id="IPR001867">
    <property type="entry name" value="OmpR/PhoB-type_DNA-bd"/>
</dbReference>
<dbReference type="GO" id="GO:0003677">
    <property type="term" value="F:DNA binding"/>
    <property type="evidence" value="ECO:0007669"/>
    <property type="project" value="UniProtKB-UniRule"/>
</dbReference>
<name>A0A918XBA8_9ACTN</name>
<reference evidence="5 6" key="1">
    <citation type="journal article" date="2014" name="Int. J. Syst. Evol. Microbiol.">
        <title>Complete genome sequence of Corynebacterium casei LMG S-19264T (=DSM 44701T), isolated from a smear-ripened cheese.</title>
        <authorList>
            <consortium name="US DOE Joint Genome Institute (JGI-PGF)"/>
            <person name="Walter F."/>
            <person name="Albersmeier A."/>
            <person name="Kalinowski J."/>
            <person name="Ruckert C."/>
        </authorList>
    </citation>
    <scope>NUCLEOTIDE SEQUENCE [LARGE SCALE GENOMIC DNA]</scope>
    <source>
        <strain evidence="5 6">KCTC 19473</strain>
    </source>
</reference>
<dbReference type="Gene3D" id="1.25.40.10">
    <property type="entry name" value="Tetratricopeptide repeat domain"/>
    <property type="match status" value="2"/>
</dbReference>
<keyword evidence="6" id="KW-1185">Reference proteome</keyword>
<dbReference type="InterPro" id="IPR016032">
    <property type="entry name" value="Sig_transdc_resp-reg_C-effctor"/>
</dbReference>
<evidence type="ECO:0000313" key="5">
    <source>
        <dbReference type="EMBL" id="GHD21868.1"/>
    </source>
</evidence>
<dbReference type="InterPro" id="IPR005158">
    <property type="entry name" value="BTAD"/>
</dbReference>
<feature type="domain" description="OmpR/PhoB-type" evidence="4">
    <location>
        <begin position="5"/>
        <end position="106"/>
    </location>
</feature>
<dbReference type="SUPFAM" id="SSF48452">
    <property type="entry name" value="TPR-like"/>
    <property type="match status" value="2"/>
</dbReference>
<dbReference type="GO" id="GO:0006355">
    <property type="term" value="P:regulation of DNA-templated transcription"/>
    <property type="evidence" value="ECO:0007669"/>
    <property type="project" value="InterPro"/>
</dbReference>
<gene>
    <name evidence="5" type="ORF">GCM10007147_15780</name>
</gene>
<dbReference type="Proteomes" id="UP000654947">
    <property type="component" value="Unassembled WGS sequence"/>
</dbReference>
<dbReference type="Pfam" id="PF03704">
    <property type="entry name" value="BTAD"/>
    <property type="match status" value="1"/>
</dbReference>
<dbReference type="SMART" id="SM01043">
    <property type="entry name" value="BTAD"/>
    <property type="match status" value="1"/>
</dbReference>
<keyword evidence="2 3" id="KW-0238">DNA-binding</keyword>
<dbReference type="Pfam" id="PF25872">
    <property type="entry name" value="HTH_77"/>
    <property type="match status" value="1"/>
</dbReference>
<dbReference type="Pfam" id="PF13191">
    <property type="entry name" value="AAA_16"/>
    <property type="match status" value="1"/>
</dbReference>
<evidence type="ECO:0000256" key="3">
    <source>
        <dbReference type="PROSITE-ProRule" id="PRU01091"/>
    </source>
</evidence>
<comment type="caution">
    <text evidence="5">The sequence shown here is derived from an EMBL/GenBank/DDBJ whole genome shotgun (WGS) entry which is preliminary data.</text>
</comment>
<evidence type="ECO:0000259" key="4">
    <source>
        <dbReference type="PROSITE" id="PS51755"/>
    </source>
</evidence>
<dbReference type="AlphaFoldDB" id="A0A918XBA8"/>
<protein>
    <submittedName>
        <fullName evidence="5">SARP family transcriptional regulator</fullName>
    </submittedName>
</protein>
<sequence length="1047" mass="113661">MLVRRPLWQIDRVRVCMLGPLRIRDGKGDPLPLGGRRMSVLLARLALSAGRVVPVDTLIDDLWEDDPPEGGADTLRRLVSRTRARLDGHGLTIGPHARSGGYLLDLPADEVDVLHFEHLAADGARLLRAHAPDRAEEVLDEALALWRGAPLGGVEADFARREALRLEELGTAAAEDRAEAASRTGEPTAVVPRLRALCSAHPTRERSHGLLMRILHESGQSSAALAVHEDLRRALAEDLGADPAPWIGELHGQILRDRAPARTSEWSNPYLTRFFGRSEELAAIDTLMERTRLVTLLGPGGVGKTRLAAEYTTRAAAHLRVRFAELGPLREDGSLIEAVSAMLGTGEAFLAAPGQDRFTRLVSALSAVPTLLVLDNCEHLADEAASLVHRLLIRCPDLQILTTSREPLAADGEALLRVEPLHVTEEDGGEAVAMFTELASLARPGFTLDADNTPVVIEICRRLDGLPLGIELAAARTRSMPVQQIAHHLDERFRLLSGTRRSGNARHRTLRAVLDWTWDLLTDQERLVACRLSVLPGGAVADSARAVCTGESVAEDEVPYLLSSLTDKSLLSVTEVRPGEPRYRLLETARVYLSERLRQTGEEARTREAAAAHAVDLAEEAAEMVLGRDQPRGLEVLDSEHENLLESLHHACAGGDPTRAVRIVAALSWYWIIRGRYEEAGRWYDELDRHPGAHGPNSRMLATAVRSVLPRSEPAGCTGAGDRAGSAMAGAAALAAHPPLAMIIPKYRLLQGDHEGVRADAGTALAHPHPWVRAAGRAASALVVEATGDAAGAERGIQEAAEAFWELGDAWTSAQLITASAGFRSARGDVDGAIADLRRVLELKRSLGASEHFTLVLIRLGDELTRAGNTAEAEETFREVLDTTETATVEHRILCLAGLAELALLRERTEAARELLERARELLSGPLADPDYLRVVLLCQEGMLALAENETERAWERGLRAWDTARLLWIPDVRAQAAELLAGVRWQAEEPAEAARALGTATRLRGRRDHGNPRVRSLVRELSAALGQEAFDRAYTEGASGAAPLLK</sequence>
<dbReference type="Gene3D" id="1.10.10.10">
    <property type="entry name" value="Winged helix-like DNA-binding domain superfamily/Winged helix DNA-binding domain"/>
    <property type="match status" value="1"/>
</dbReference>
<dbReference type="InterPro" id="IPR011990">
    <property type="entry name" value="TPR-like_helical_dom_sf"/>
</dbReference>
<evidence type="ECO:0000313" key="6">
    <source>
        <dbReference type="Proteomes" id="UP000654947"/>
    </source>
</evidence>
<accession>A0A918XBA8</accession>
<organism evidence="5 6">
    <name type="scientific">Nocardiopsis kunsanensis</name>
    <dbReference type="NCBI Taxonomy" id="141693"/>
    <lineage>
        <taxon>Bacteria</taxon>
        <taxon>Bacillati</taxon>
        <taxon>Actinomycetota</taxon>
        <taxon>Actinomycetes</taxon>
        <taxon>Streptosporangiales</taxon>
        <taxon>Nocardiopsidaceae</taxon>
        <taxon>Nocardiopsis</taxon>
    </lineage>
</organism>
<dbReference type="PANTHER" id="PTHR47691:SF3">
    <property type="entry name" value="HTH-TYPE TRANSCRIPTIONAL REGULATOR RV0890C-RELATED"/>
    <property type="match status" value="1"/>
</dbReference>
<comment type="similarity">
    <text evidence="1">Belongs to the AfsR/DnrI/RedD regulatory family.</text>
</comment>
<dbReference type="Gene3D" id="3.40.50.300">
    <property type="entry name" value="P-loop containing nucleotide triphosphate hydrolases"/>
    <property type="match status" value="1"/>
</dbReference>
<evidence type="ECO:0000256" key="1">
    <source>
        <dbReference type="ARBA" id="ARBA00005820"/>
    </source>
</evidence>
<dbReference type="CDD" id="cd15831">
    <property type="entry name" value="BTAD"/>
    <property type="match status" value="1"/>
</dbReference>
<dbReference type="SMART" id="SM00862">
    <property type="entry name" value="Trans_reg_C"/>
    <property type="match status" value="1"/>
</dbReference>
<proteinExistence type="inferred from homology"/>